<accession>A0A4Q4PBB3</accession>
<evidence type="ECO:0000259" key="1">
    <source>
        <dbReference type="Pfam" id="PF20150"/>
    </source>
</evidence>
<dbReference type="OrthoDB" id="5413827at2759"/>
<dbReference type="Proteomes" id="UP000292340">
    <property type="component" value="Unassembled WGS sequence"/>
</dbReference>
<dbReference type="AlphaFoldDB" id="A0A4Q4PBB3"/>
<dbReference type="EMBL" id="PDXB01000012">
    <property type="protein sequence ID" value="RYN28810.1"/>
    <property type="molecule type" value="Genomic_DNA"/>
</dbReference>
<dbReference type="Proteomes" id="UP000293195">
    <property type="component" value="Unassembled WGS sequence"/>
</dbReference>
<dbReference type="Pfam" id="PF20150">
    <property type="entry name" value="2EXR"/>
    <property type="match status" value="1"/>
</dbReference>
<protein>
    <recommendedName>
        <fullName evidence="1">2EXR domain-containing protein</fullName>
    </recommendedName>
</protein>
<evidence type="ECO:0000313" key="2">
    <source>
        <dbReference type="EMBL" id="RYN28810.1"/>
    </source>
</evidence>
<evidence type="ECO:0000313" key="4">
    <source>
        <dbReference type="Proteomes" id="UP000292340"/>
    </source>
</evidence>
<proteinExistence type="predicted"/>
<keyword evidence="5" id="KW-1185">Reference proteome</keyword>
<dbReference type="EMBL" id="PDXF01000031">
    <property type="protein sequence ID" value="RYN97120.1"/>
    <property type="molecule type" value="Genomic_DNA"/>
</dbReference>
<dbReference type="PANTHER" id="PTHR38790">
    <property type="entry name" value="2EXR DOMAIN-CONTAINING PROTEIN-RELATED"/>
    <property type="match status" value="1"/>
</dbReference>
<feature type="domain" description="2EXR" evidence="1">
    <location>
        <begin position="23"/>
        <end position="79"/>
    </location>
</feature>
<evidence type="ECO:0000313" key="3">
    <source>
        <dbReference type="EMBL" id="RYN97120.1"/>
    </source>
</evidence>
<dbReference type="InterPro" id="IPR045518">
    <property type="entry name" value="2EXR"/>
</dbReference>
<evidence type="ECO:0000313" key="5">
    <source>
        <dbReference type="Proteomes" id="UP000293195"/>
    </source>
</evidence>
<gene>
    <name evidence="2" type="ORF">AA0115_g5646</name>
    <name evidence="3" type="ORF">AA0119_g7677</name>
</gene>
<organism evidence="2 4">
    <name type="scientific">Alternaria tenuissima</name>
    <dbReference type="NCBI Taxonomy" id="119927"/>
    <lineage>
        <taxon>Eukaryota</taxon>
        <taxon>Fungi</taxon>
        <taxon>Dikarya</taxon>
        <taxon>Ascomycota</taxon>
        <taxon>Pezizomycotina</taxon>
        <taxon>Dothideomycetes</taxon>
        <taxon>Pleosporomycetidae</taxon>
        <taxon>Pleosporales</taxon>
        <taxon>Pleosporineae</taxon>
        <taxon>Pleosporaceae</taxon>
        <taxon>Alternaria</taxon>
        <taxon>Alternaria sect. Alternaria</taxon>
        <taxon>Alternaria alternata complex</taxon>
    </lineage>
</organism>
<comment type="caution">
    <text evidence="2">The sequence shown here is derived from an EMBL/GenBank/DDBJ whole genome shotgun (WGS) entry which is preliminary data.</text>
</comment>
<sequence length="173" mass="19765">MSTPNQHYLRIAQRNAEESALLRLPPEIRNLIWSYAVQAERHVNIHLIGYWYGPTWPVQGMSRVCRQVHAETRLLAYAVNDFFSIDKAYFTTWLMARLPEQKAAIQRIAINCGNYPNLPLQPLPGLKSIVVECFCDEAVVDDCARGKAMINNLEDMLGNSGLKIQHLPLFLEK</sequence>
<dbReference type="PANTHER" id="PTHR38790:SF4">
    <property type="entry name" value="2EXR DOMAIN-CONTAINING PROTEIN"/>
    <property type="match status" value="1"/>
</dbReference>
<reference evidence="2" key="1">
    <citation type="submission" date="2017-10" db="EMBL/GenBank/DDBJ databases">
        <authorList>
            <person name="Armitage A.D."/>
            <person name="Barbara D.J."/>
            <person name="Woodhall J.W."/>
            <person name="Sreenivasaprasad S."/>
            <person name="Lane C.R."/>
            <person name="Clarkson J.P."/>
            <person name="Harrison R.J."/>
        </authorList>
    </citation>
    <scope>NUCLEOTIDE SEQUENCE</scope>
    <source>
        <strain evidence="2">FERA 1164</strain>
        <strain evidence="3">FERA 635</strain>
    </source>
</reference>
<reference evidence="2 5" key="2">
    <citation type="journal article" date="2019" name="bioRxiv">
        <title>Genomics, evolutionary history and diagnostics of the Alternaria alternata species group including apple and Asian pear pathotypes.</title>
        <authorList>
            <person name="Armitage A.D."/>
            <person name="Cockerton H.M."/>
            <person name="Sreenivasaprasad S."/>
            <person name="Woodhall J.W."/>
            <person name="Lane C.R."/>
            <person name="Harrison R.J."/>
            <person name="Clarkson J.P."/>
        </authorList>
    </citation>
    <scope>NUCLEOTIDE SEQUENCE</scope>
    <source>
        <strain evidence="2">FERA 1164</strain>
        <strain evidence="5">FERA 635</strain>
    </source>
</reference>
<name>A0A4Q4PBB3_9PLEO</name>